<reference evidence="1 2" key="1">
    <citation type="submission" date="2019-05" db="EMBL/GenBank/DDBJ databases">
        <title>Another draft genome of Portunus trituberculatus and its Hox gene families provides insights of decapod evolution.</title>
        <authorList>
            <person name="Jeong J.-H."/>
            <person name="Song I."/>
            <person name="Kim S."/>
            <person name="Choi T."/>
            <person name="Kim D."/>
            <person name="Ryu S."/>
            <person name="Kim W."/>
        </authorList>
    </citation>
    <scope>NUCLEOTIDE SEQUENCE [LARGE SCALE GENOMIC DNA]</scope>
    <source>
        <tissue evidence="1">Muscle</tissue>
    </source>
</reference>
<comment type="caution">
    <text evidence="1">The sequence shown here is derived from an EMBL/GenBank/DDBJ whole genome shotgun (WGS) entry which is preliminary data.</text>
</comment>
<accession>A0A5B7FU33</accession>
<evidence type="ECO:0000313" key="2">
    <source>
        <dbReference type="Proteomes" id="UP000324222"/>
    </source>
</evidence>
<organism evidence="1 2">
    <name type="scientific">Portunus trituberculatus</name>
    <name type="common">Swimming crab</name>
    <name type="synonym">Neptunus trituberculatus</name>
    <dbReference type="NCBI Taxonomy" id="210409"/>
    <lineage>
        <taxon>Eukaryota</taxon>
        <taxon>Metazoa</taxon>
        <taxon>Ecdysozoa</taxon>
        <taxon>Arthropoda</taxon>
        <taxon>Crustacea</taxon>
        <taxon>Multicrustacea</taxon>
        <taxon>Malacostraca</taxon>
        <taxon>Eumalacostraca</taxon>
        <taxon>Eucarida</taxon>
        <taxon>Decapoda</taxon>
        <taxon>Pleocyemata</taxon>
        <taxon>Brachyura</taxon>
        <taxon>Eubrachyura</taxon>
        <taxon>Portunoidea</taxon>
        <taxon>Portunidae</taxon>
        <taxon>Portuninae</taxon>
        <taxon>Portunus</taxon>
    </lineage>
</organism>
<sequence length="73" mass="8430">MLHMKEHKHIHIKTKPLSAVVGAIPRLFRSGHEAQNSLSNPRIKLDRVAVRAFNGCYERYFLHKRQPKISSAI</sequence>
<dbReference type="EMBL" id="VSRR010010075">
    <property type="protein sequence ID" value="MPC51280.1"/>
    <property type="molecule type" value="Genomic_DNA"/>
</dbReference>
<gene>
    <name evidence="1" type="ORF">E2C01_045125</name>
</gene>
<protein>
    <submittedName>
        <fullName evidence="1">Uncharacterized protein</fullName>
    </submittedName>
</protein>
<keyword evidence="2" id="KW-1185">Reference proteome</keyword>
<dbReference type="Proteomes" id="UP000324222">
    <property type="component" value="Unassembled WGS sequence"/>
</dbReference>
<proteinExistence type="predicted"/>
<name>A0A5B7FU33_PORTR</name>
<dbReference type="AlphaFoldDB" id="A0A5B7FU33"/>
<evidence type="ECO:0000313" key="1">
    <source>
        <dbReference type="EMBL" id="MPC51280.1"/>
    </source>
</evidence>